<dbReference type="PANTHER" id="PTHR43311:SF1">
    <property type="entry name" value="GLUTAMYL-Q TRNA(ASP) SYNTHETASE"/>
    <property type="match status" value="1"/>
</dbReference>
<keyword evidence="11" id="KW-1185">Reference proteome</keyword>
<feature type="binding site" evidence="7">
    <location>
        <position position="47"/>
    </location>
    <ligand>
        <name>L-glutamate</name>
        <dbReference type="ChEBI" id="CHEBI:29985"/>
    </ligand>
</feature>
<dbReference type="InterPro" id="IPR020058">
    <property type="entry name" value="Glu/Gln-tRNA-synth_Ib_cat-dom"/>
</dbReference>
<dbReference type="Gene3D" id="3.40.50.620">
    <property type="entry name" value="HUPs"/>
    <property type="match status" value="1"/>
</dbReference>
<accession>A0A1T4REU3</accession>
<proteinExistence type="inferred from homology"/>
<keyword evidence="6 7" id="KW-0030">Aminoacyl-tRNA synthetase</keyword>
<dbReference type="PANTHER" id="PTHR43311">
    <property type="entry name" value="GLUTAMATE--TRNA LIGASE"/>
    <property type="match status" value="1"/>
</dbReference>
<comment type="cofactor">
    <cofactor evidence="7">
        <name>Zn(2+)</name>
        <dbReference type="ChEBI" id="CHEBI:29105"/>
    </cofactor>
    <text evidence="7">Binds 1 zinc ion per subunit.</text>
</comment>
<evidence type="ECO:0000256" key="5">
    <source>
        <dbReference type="ARBA" id="ARBA00022840"/>
    </source>
</evidence>
<sequence length="307" mass="34349">MRPTAPDYVGRFAPTPSGPLHFGSLVAALASYLDAKSAQGQWLLRIEDIDPPREQAGASDLILSTLDAFELHWDGEVFYQSQQTERYQAAVDALLSAQKAYYCQCSRKQLQTHPVYPNWCRDRHDLSAHNNAVRLKTDGDFTLVDRIQGECHWAMAALGDFIIQRRDGLFAYQLAVVLDDAEQGVNQVVRGYDILDSTPRQLQLIEQLNEVKLIHTPAPDYAHIPVIIGTDGQKLSKQNLAPAISPPERLKLLQKALLALGLPLSQAQQEASYSELLHWAVANWNIQRIKAVAEITEASLQRPFSRC</sequence>
<feature type="binding site" evidence="7">
    <location>
        <position position="120"/>
    </location>
    <ligand>
        <name>Zn(2+)</name>
        <dbReference type="ChEBI" id="CHEBI:29105"/>
    </ligand>
</feature>
<dbReference type="GO" id="GO:0006424">
    <property type="term" value="P:glutamyl-tRNA aminoacylation"/>
    <property type="evidence" value="ECO:0007669"/>
    <property type="project" value="InterPro"/>
</dbReference>
<keyword evidence="3 7" id="KW-0547">Nucleotide-binding</keyword>
<protein>
    <recommendedName>
        <fullName evidence="7">Glutamyl-Q tRNA(Asp) synthetase</fullName>
        <shortName evidence="7">Glu-Q-RSs</shortName>
        <ecNumber evidence="7">6.1.1.-</ecNumber>
    </recommendedName>
</protein>
<gene>
    <name evidence="7" type="primary">gluQ</name>
    <name evidence="10" type="ORF">BTE48_11875</name>
</gene>
<comment type="similarity">
    <text evidence="7">Belongs to the class-I aminoacyl-tRNA synthetase family. GluQ subfamily.</text>
</comment>
<evidence type="ECO:0000256" key="8">
    <source>
        <dbReference type="RuleBase" id="RU363037"/>
    </source>
</evidence>
<dbReference type="GO" id="GO:0004818">
    <property type="term" value="F:glutamate-tRNA ligase activity"/>
    <property type="evidence" value="ECO:0007669"/>
    <property type="project" value="TreeGrafter"/>
</dbReference>
<dbReference type="PRINTS" id="PR00987">
    <property type="entry name" value="TRNASYNTHGLU"/>
</dbReference>
<dbReference type="InterPro" id="IPR049940">
    <property type="entry name" value="GluQ/Sye"/>
</dbReference>
<dbReference type="EMBL" id="MTSM01000016">
    <property type="protein sequence ID" value="OPX54906.1"/>
    <property type="molecule type" value="Genomic_DNA"/>
</dbReference>
<evidence type="ECO:0000259" key="9">
    <source>
        <dbReference type="Pfam" id="PF00749"/>
    </source>
</evidence>
<dbReference type="InterPro" id="IPR000924">
    <property type="entry name" value="Glu/Gln-tRNA-synth"/>
</dbReference>
<evidence type="ECO:0000256" key="1">
    <source>
        <dbReference type="ARBA" id="ARBA00022598"/>
    </source>
</evidence>
<comment type="caution">
    <text evidence="10">The sequence shown here is derived from an EMBL/GenBank/DDBJ whole genome shotgun (WGS) entry which is preliminary data.</text>
</comment>
<feature type="binding site" evidence="7">
    <location>
        <begin position="11"/>
        <end position="15"/>
    </location>
    <ligand>
        <name>L-glutamate</name>
        <dbReference type="ChEBI" id="CHEBI:29985"/>
    </ligand>
</feature>
<dbReference type="GO" id="GO:0005829">
    <property type="term" value="C:cytosol"/>
    <property type="evidence" value="ECO:0007669"/>
    <property type="project" value="TreeGrafter"/>
</dbReference>
<organism evidence="10 11">
    <name type="scientific">Oceanospirillum multiglobuliferum</name>
    <dbReference type="NCBI Taxonomy" id="64969"/>
    <lineage>
        <taxon>Bacteria</taxon>
        <taxon>Pseudomonadati</taxon>
        <taxon>Pseudomonadota</taxon>
        <taxon>Gammaproteobacteria</taxon>
        <taxon>Oceanospirillales</taxon>
        <taxon>Oceanospirillaceae</taxon>
        <taxon>Oceanospirillum</taxon>
    </lineage>
</organism>
<dbReference type="Proteomes" id="UP000191418">
    <property type="component" value="Unassembled WGS sequence"/>
</dbReference>
<evidence type="ECO:0000256" key="3">
    <source>
        <dbReference type="ARBA" id="ARBA00022741"/>
    </source>
</evidence>
<dbReference type="HAMAP" id="MF_01428">
    <property type="entry name" value="Glu_Q_tRNA_synth"/>
    <property type="match status" value="1"/>
</dbReference>
<dbReference type="EC" id="6.1.1.-" evidence="7"/>
<feature type="binding site" evidence="7">
    <location>
        <position position="190"/>
    </location>
    <ligand>
        <name>L-glutamate</name>
        <dbReference type="ChEBI" id="CHEBI:29985"/>
    </ligand>
</feature>
<feature type="binding site" evidence="7">
    <location>
        <position position="237"/>
    </location>
    <ligand>
        <name>ATP</name>
        <dbReference type="ChEBI" id="CHEBI:30616"/>
    </ligand>
</feature>
<comment type="function">
    <text evidence="7">Catalyzes the tRNA-independent activation of glutamate in presence of ATP and the subsequent transfer of glutamate onto a tRNA(Asp). Glutamate is transferred on the 2-amino-5-(4,5-dihydroxy-2-cyclopenten-1-yl) moiety of the queuosine in the wobble position of the QUC anticodon.</text>
</comment>
<dbReference type="SUPFAM" id="SSF52374">
    <property type="entry name" value="Nucleotidylyl transferase"/>
    <property type="match status" value="1"/>
</dbReference>
<dbReference type="FunFam" id="3.40.50.620:FF:000093">
    <property type="entry name" value="Glutamyl-Q tRNA(Asp) synthetase"/>
    <property type="match status" value="1"/>
</dbReference>
<feature type="binding site" evidence="7">
    <location>
        <position position="116"/>
    </location>
    <ligand>
        <name>Zn(2+)</name>
        <dbReference type="ChEBI" id="CHEBI:29105"/>
    </ligand>
</feature>
<keyword evidence="5 7" id="KW-0067">ATP-binding</keyword>
<keyword evidence="8" id="KW-0648">Protein biosynthesis</keyword>
<feature type="binding site" evidence="7">
    <location>
        <position position="105"/>
    </location>
    <ligand>
        <name>Zn(2+)</name>
        <dbReference type="ChEBI" id="CHEBI:29105"/>
    </ligand>
</feature>
<name>A0A1T4REU3_9GAMM</name>
<dbReference type="InterPro" id="IPR022380">
    <property type="entry name" value="Glu-Q_tRNA(Asp)_Synthase"/>
</dbReference>
<keyword evidence="4 7" id="KW-0862">Zinc</keyword>
<dbReference type="STRING" id="64969.SAMN02745127_02323"/>
<evidence type="ECO:0000256" key="7">
    <source>
        <dbReference type="HAMAP-Rule" id="MF_01428"/>
    </source>
</evidence>
<reference evidence="10 11" key="1">
    <citation type="submission" date="2017-01" db="EMBL/GenBank/DDBJ databases">
        <title>Genome Sequencing of a Marine Spirillum, Oceanospirillum multiglobuliferum ATCC 33336, from Japan.</title>
        <authorList>
            <person name="Carney J.G."/>
            <person name="Trachtenberg A.M."/>
            <person name="Rheaume B.A."/>
            <person name="Linnane J.D."/>
            <person name="Pitts N.L."/>
            <person name="Mykles D.L."/>
            <person name="Maclea K.S."/>
        </authorList>
    </citation>
    <scope>NUCLEOTIDE SEQUENCE [LARGE SCALE GENOMIC DNA]</scope>
    <source>
        <strain evidence="10 11">ATCC 33336</strain>
    </source>
</reference>
<feature type="domain" description="Glutamyl/glutaminyl-tRNA synthetase class Ib catalytic" evidence="9">
    <location>
        <begin position="11"/>
        <end position="241"/>
    </location>
</feature>
<feature type="short sequence motif" description="'HIGH' region" evidence="7">
    <location>
        <begin position="14"/>
        <end position="24"/>
    </location>
</feature>
<dbReference type="InterPro" id="IPR014729">
    <property type="entry name" value="Rossmann-like_a/b/a_fold"/>
</dbReference>
<dbReference type="GO" id="GO:0006400">
    <property type="term" value="P:tRNA modification"/>
    <property type="evidence" value="ECO:0007669"/>
    <property type="project" value="InterPro"/>
</dbReference>
<dbReference type="GO" id="GO:0008270">
    <property type="term" value="F:zinc ion binding"/>
    <property type="evidence" value="ECO:0007669"/>
    <property type="project" value="UniProtKB-UniRule"/>
</dbReference>
<keyword evidence="1 7" id="KW-0436">Ligase</keyword>
<dbReference type="NCBIfam" id="NF004314">
    <property type="entry name" value="PRK05710.1-3"/>
    <property type="match status" value="1"/>
</dbReference>
<feature type="binding site" evidence="7">
    <location>
        <position position="103"/>
    </location>
    <ligand>
        <name>Zn(2+)</name>
        <dbReference type="ChEBI" id="CHEBI:29105"/>
    </ligand>
</feature>
<evidence type="ECO:0000256" key="4">
    <source>
        <dbReference type="ARBA" id="ARBA00022833"/>
    </source>
</evidence>
<dbReference type="AlphaFoldDB" id="A0A1T4REU3"/>
<keyword evidence="2 7" id="KW-0479">Metal-binding</keyword>
<feature type="short sequence motif" description="'KMSKS' region" evidence="7">
    <location>
        <begin position="234"/>
        <end position="238"/>
    </location>
</feature>
<dbReference type="NCBIfam" id="TIGR03838">
    <property type="entry name" value="queuosine_YadB"/>
    <property type="match status" value="1"/>
</dbReference>
<evidence type="ECO:0000256" key="2">
    <source>
        <dbReference type="ARBA" id="ARBA00022723"/>
    </source>
</evidence>
<evidence type="ECO:0000256" key="6">
    <source>
        <dbReference type="ARBA" id="ARBA00023146"/>
    </source>
</evidence>
<dbReference type="GO" id="GO:0005524">
    <property type="term" value="F:ATP binding"/>
    <property type="evidence" value="ECO:0007669"/>
    <property type="project" value="UniProtKB-KW"/>
</dbReference>
<dbReference type="Pfam" id="PF00749">
    <property type="entry name" value="tRNA-synt_1c"/>
    <property type="match status" value="1"/>
</dbReference>
<dbReference type="OrthoDB" id="9807503at2"/>
<dbReference type="RefSeq" id="WP_078745886.1">
    <property type="nucleotide sequence ID" value="NZ_FUXG01000016.1"/>
</dbReference>
<feature type="binding site" evidence="7">
    <location>
        <position position="172"/>
    </location>
    <ligand>
        <name>L-glutamate</name>
        <dbReference type="ChEBI" id="CHEBI:29985"/>
    </ligand>
</feature>
<evidence type="ECO:0000313" key="10">
    <source>
        <dbReference type="EMBL" id="OPX54906.1"/>
    </source>
</evidence>
<evidence type="ECO:0000313" key="11">
    <source>
        <dbReference type="Proteomes" id="UP000191418"/>
    </source>
</evidence>